<sequence length="162" mass="18648">LDLYIQEKGYRRVNEYERNGTLRINYVCKEYFQKDIKCNHKMSVIMKDGVLTAKTTDGGKPHEHWRAPMSALNTTEKDITRALHSADVTGIGDGPSTSSEVDKVELELHQIIRHSTQDLLARLKDAYERKKKEQEKAALKLFAKMPSEKQKHLLSKYGCLEE</sequence>
<evidence type="ECO:0000313" key="2">
    <source>
        <dbReference type="WBParaSite" id="ASIM_0000217201-mRNA-1"/>
    </source>
</evidence>
<dbReference type="WBParaSite" id="ASIM_0000217201-mRNA-1">
    <property type="protein sequence ID" value="ASIM_0000217201-mRNA-1"/>
    <property type="gene ID" value="ASIM_0000217201"/>
</dbReference>
<proteinExistence type="predicted"/>
<keyword evidence="1" id="KW-0175">Coiled coil</keyword>
<organism evidence="2">
    <name type="scientific">Anisakis simplex</name>
    <name type="common">Herring worm</name>
    <dbReference type="NCBI Taxonomy" id="6269"/>
    <lineage>
        <taxon>Eukaryota</taxon>
        <taxon>Metazoa</taxon>
        <taxon>Ecdysozoa</taxon>
        <taxon>Nematoda</taxon>
        <taxon>Chromadorea</taxon>
        <taxon>Rhabditida</taxon>
        <taxon>Spirurina</taxon>
        <taxon>Ascaridomorpha</taxon>
        <taxon>Ascaridoidea</taxon>
        <taxon>Anisakidae</taxon>
        <taxon>Anisakis</taxon>
        <taxon>Anisakis simplex complex</taxon>
    </lineage>
</organism>
<feature type="coiled-coil region" evidence="1">
    <location>
        <begin position="113"/>
        <end position="144"/>
    </location>
</feature>
<dbReference type="AlphaFoldDB" id="A0A0M3J3Q9"/>
<protein>
    <submittedName>
        <fullName evidence="2">FLYWCH-type domain-containing protein</fullName>
    </submittedName>
</protein>
<evidence type="ECO:0000256" key="1">
    <source>
        <dbReference type="SAM" id="Coils"/>
    </source>
</evidence>
<accession>A0A0M3J3Q9</accession>
<name>A0A0M3J3Q9_ANISI</name>
<reference evidence="2" key="1">
    <citation type="submission" date="2017-02" db="UniProtKB">
        <authorList>
            <consortium name="WormBaseParasite"/>
        </authorList>
    </citation>
    <scope>IDENTIFICATION</scope>
</reference>